<accession>A0A9Q1FZ96</accession>
<sequence length="104" mass="11744">MRASDPTILYYPPATFRIGLMDTYSASNRHGGVAAVTPWVHQLANVQDTKSDTWAFRGGRDTVSPPLPSLLILWSWFRLTLAASHTTERGLRNIKKEMLSHHRV</sequence>
<organism evidence="1 2">
    <name type="scientific">Synaphobranchus kaupii</name>
    <name type="common">Kaup's arrowtooth eel</name>
    <dbReference type="NCBI Taxonomy" id="118154"/>
    <lineage>
        <taxon>Eukaryota</taxon>
        <taxon>Metazoa</taxon>
        <taxon>Chordata</taxon>
        <taxon>Craniata</taxon>
        <taxon>Vertebrata</taxon>
        <taxon>Euteleostomi</taxon>
        <taxon>Actinopterygii</taxon>
        <taxon>Neopterygii</taxon>
        <taxon>Teleostei</taxon>
        <taxon>Anguilliformes</taxon>
        <taxon>Synaphobranchidae</taxon>
        <taxon>Synaphobranchus</taxon>
    </lineage>
</organism>
<proteinExistence type="predicted"/>
<dbReference type="Proteomes" id="UP001152622">
    <property type="component" value="Chromosome 3"/>
</dbReference>
<comment type="caution">
    <text evidence="1">The sequence shown here is derived from an EMBL/GenBank/DDBJ whole genome shotgun (WGS) entry which is preliminary data.</text>
</comment>
<gene>
    <name evidence="1" type="ORF">SKAU_G00100460</name>
</gene>
<evidence type="ECO:0000313" key="2">
    <source>
        <dbReference type="Proteomes" id="UP001152622"/>
    </source>
</evidence>
<reference evidence="1" key="1">
    <citation type="journal article" date="2023" name="Science">
        <title>Genome structures resolve the early diversification of teleost fishes.</title>
        <authorList>
            <person name="Parey E."/>
            <person name="Louis A."/>
            <person name="Montfort J."/>
            <person name="Bouchez O."/>
            <person name="Roques C."/>
            <person name="Iampietro C."/>
            <person name="Lluch J."/>
            <person name="Castinel A."/>
            <person name="Donnadieu C."/>
            <person name="Desvignes T."/>
            <person name="Floi Bucao C."/>
            <person name="Jouanno E."/>
            <person name="Wen M."/>
            <person name="Mejri S."/>
            <person name="Dirks R."/>
            <person name="Jansen H."/>
            <person name="Henkel C."/>
            <person name="Chen W.J."/>
            <person name="Zahm M."/>
            <person name="Cabau C."/>
            <person name="Klopp C."/>
            <person name="Thompson A.W."/>
            <person name="Robinson-Rechavi M."/>
            <person name="Braasch I."/>
            <person name="Lecointre G."/>
            <person name="Bobe J."/>
            <person name="Postlethwait J.H."/>
            <person name="Berthelot C."/>
            <person name="Roest Crollius H."/>
            <person name="Guiguen Y."/>
        </authorList>
    </citation>
    <scope>NUCLEOTIDE SEQUENCE</scope>
    <source>
        <strain evidence="1">WJC10195</strain>
    </source>
</reference>
<name>A0A9Q1FZ96_SYNKA</name>
<evidence type="ECO:0000313" key="1">
    <source>
        <dbReference type="EMBL" id="KAJ8370018.1"/>
    </source>
</evidence>
<protein>
    <submittedName>
        <fullName evidence="1">Uncharacterized protein</fullName>
    </submittedName>
</protein>
<keyword evidence="2" id="KW-1185">Reference proteome</keyword>
<dbReference type="AlphaFoldDB" id="A0A9Q1FZ96"/>
<dbReference type="EMBL" id="JAINUF010000003">
    <property type="protein sequence ID" value="KAJ8370018.1"/>
    <property type="molecule type" value="Genomic_DNA"/>
</dbReference>